<dbReference type="InterPro" id="IPR036870">
    <property type="entry name" value="Ribosomal_bS18_sf"/>
</dbReference>
<dbReference type="Proteomes" id="UP000231263">
    <property type="component" value="Unassembled WGS sequence"/>
</dbReference>
<evidence type="ECO:0000256" key="3">
    <source>
        <dbReference type="ARBA" id="ARBA00023274"/>
    </source>
</evidence>
<dbReference type="GO" id="GO:0003735">
    <property type="term" value="F:structural constituent of ribosome"/>
    <property type="evidence" value="ECO:0007669"/>
    <property type="project" value="InterPro"/>
</dbReference>
<dbReference type="PRINTS" id="PR00974">
    <property type="entry name" value="RIBOSOMALS18"/>
</dbReference>
<evidence type="ECO:0000256" key="1">
    <source>
        <dbReference type="ARBA" id="ARBA00005589"/>
    </source>
</evidence>
<dbReference type="GO" id="GO:0070181">
    <property type="term" value="F:small ribosomal subunit rRNA binding"/>
    <property type="evidence" value="ECO:0007669"/>
    <property type="project" value="TreeGrafter"/>
</dbReference>
<dbReference type="Pfam" id="PF01084">
    <property type="entry name" value="Ribosomal_S18"/>
    <property type="match status" value="1"/>
</dbReference>
<dbReference type="HAMAP" id="MF_00270">
    <property type="entry name" value="Ribosomal_bS18"/>
    <property type="match status" value="1"/>
</dbReference>
<dbReference type="PANTHER" id="PTHR13479:SF40">
    <property type="entry name" value="SMALL RIBOSOMAL SUBUNIT PROTEIN BS18M"/>
    <property type="match status" value="1"/>
</dbReference>
<gene>
    <name evidence="4 6" type="primary">rpsR</name>
    <name evidence="6" type="ORF">CO173_00460</name>
</gene>
<comment type="similarity">
    <text evidence="1 4 5">Belongs to the bacterial ribosomal protein bS18 family.</text>
</comment>
<accession>A0A2M7XGN1</accession>
<reference evidence="7" key="1">
    <citation type="submission" date="2017-09" db="EMBL/GenBank/DDBJ databases">
        <title>Depth-based differentiation of microbial function through sediment-hosted aquifers and enrichment of novel symbionts in the deep terrestrial subsurface.</title>
        <authorList>
            <person name="Probst A.J."/>
            <person name="Ladd B."/>
            <person name="Jarett J.K."/>
            <person name="Geller-Mcgrath D.E."/>
            <person name="Sieber C.M.K."/>
            <person name="Emerson J.B."/>
            <person name="Anantharaman K."/>
            <person name="Thomas B.C."/>
            <person name="Malmstrom R."/>
            <person name="Stieglmeier M."/>
            <person name="Klingl A."/>
            <person name="Woyke T."/>
            <person name="Ryan C.M."/>
            <person name="Banfield J.F."/>
        </authorList>
    </citation>
    <scope>NUCLEOTIDE SEQUENCE [LARGE SCALE GENOMIC DNA]</scope>
</reference>
<dbReference type="AlphaFoldDB" id="A0A2M7XGN1"/>
<evidence type="ECO:0000313" key="7">
    <source>
        <dbReference type="Proteomes" id="UP000231263"/>
    </source>
</evidence>
<organism evidence="6 7">
    <name type="scientific">Candidatus Uhrbacteria bacterium CG_4_9_14_3_um_filter_41_35</name>
    <dbReference type="NCBI Taxonomy" id="1975034"/>
    <lineage>
        <taxon>Bacteria</taxon>
        <taxon>Candidatus Uhriibacteriota</taxon>
    </lineage>
</organism>
<comment type="subunit">
    <text evidence="4">Part of the 30S ribosomal subunit. Forms a tight heterodimer with protein bS6.</text>
</comment>
<sequence>MAKNNNLLTTDKYCNFCVNQQLDIDYKNTELLKRYISSFAKITSRKRSGLCAKHQRKISLEVKRARIMAFLPFVHK</sequence>
<dbReference type="EMBL" id="PFWT01000003">
    <property type="protein sequence ID" value="PJA47033.1"/>
    <property type="molecule type" value="Genomic_DNA"/>
</dbReference>
<protein>
    <recommendedName>
        <fullName evidence="4">Small ribosomal subunit protein bS18</fullName>
    </recommendedName>
</protein>
<dbReference type="PANTHER" id="PTHR13479">
    <property type="entry name" value="30S RIBOSOMAL PROTEIN S18"/>
    <property type="match status" value="1"/>
</dbReference>
<comment type="caution">
    <text evidence="6">The sequence shown here is derived from an EMBL/GenBank/DDBJ whole genome shotgun (WGS) entry which is preliminary data.</text>
</comment>
<evidence type="ECO:0000256" key="5">
    <source>
        <dbReference type="RuleBase" id="RU003910"/>
    </source>
</evidence>
<dbReference type="NCBIfam" id="TIGR00165">
    <property type="entry name" value="S18"/>
    <property type="match status" value="1"/>
</dbReference>
<keyword evidence="2 4" id="KW-0689">Ribosomal protein</keyword>
<name>A0A2M7XGN1_9BACT</name>
<dbReference type="GO" id="GO:0006412">
    <property type="term" value="P:translation"/>
    <property type="evidence" value="ECO:0007669"/>
    <property type="project" value="UniProtKB-UniRule"/>
</dbReference>
<comment type="function">
    <text evidence="4">Binds as a heterodimer with protein bS6 to the central domain of the 16S rRNA, where it helps stabilize the platform of the 30S subunit.</text>
</comment>
<dbReference type="InterPro" id="IPR001648">
    <property type="entry name" value="Ribosomal_bS18"/>
</dbReference>
<proteinExistence type="inferred from homology"/>
<evidence type="ECO:0000313" key="6">
    <source>
        <dbReference type="EMBL" id="PJA47033.1"/>
    </source>
</evidence>
<evidence type="ECO:0000256" key="2">
    <source>
        <dbReference type="ARBA" id="ARBA00022980"/>
    </source>
</evidence>
<keyword evidence="4" id="KW-0694">RNA-binding</keyword>
<keyword evidence="3 4" id="KW-0687">Ribonucleoprotein</keyword>
<evidence type="ECO:0000256" key="4">
    <source>
        <dbReference type="HAMAP-Rule" id="MF_00270"/>
    </source>
</evidence>
<dbReference type="SUPFAM" id="SSF46911">
    <property type="entry name" value="Ribosomal protein S18"/>
    <property type="match status" value="1"/>
</dbReference>
<keyword evidence="4" id="KW-0699">rRNA-binding</keyword>
<dbReference type="GO" id="GO:0022627">
    <property type="term" value="C:cytosolic small ribosomal subunit"/>
    <property type="evidence" value="ECO:0007669"/>
    <property type="project" value="TreeGrafter"/>
</dbReference>
<dbReference type="Gene3D" id="4.10.640.10">
    <property type="entry name" value="Ribosomal protein S18"/>
    <property type="match status" value="1"/>
</dbReference>